<keyword evidence="6" id="KW-1185">Reference proteome</keyword>
<proteinExistence type="inferred from homology"/>
<comment type="similarity">
    <text evidence="1">Belongs to the CdaR family.</text>
</comment>
<dbReference type="EMBL" id="BHYM01000085">
    <property type="protein sequence ID" value="GCE44055.1"/>
    <property type="molecule type" value="Genomic_DNA"/>
</dbReference>
<dbReference type="Proteomes" id="UP000287519">
    <property type="component" value="Unassembled WGS sequence"/>
</dbReference>
<dbReference type="InterPro" id="IPR042070">
    <property type="entry name" value="PucR_C-HTH_sf"/>
</dbReference>
<dbReference type="Pfam" id="PF14361">
    <property type="entry name" value="RsbRD_N"/>
    <property type="match status" value="1"/>
</dbReference>
<feature type="domain" description="PucR C-terminal helix-turn-helix" evidence="2">
    <location>
        <begin position="369"/>
        <end position="425"/>
    </location>
</feature>
<evidence type="ECO:0000259" key="4">
    <source>
        <dbReference type="Pfam" id="PF17853"/>
    </source>
</evidence>
<feature type="domain" description="RsbT co-antagonist protein RsbRD N-terminal" evidence="3">
    <location>
        <begin position="45"/>
        <end position="186"/>
    </location>
</feature>
<dbReference type="Gene3D" id="1.10.10.2840">
    <property type="entry name" value="PucR C-terminal helix-turn-helix domain"/>
    <property type="match status" value="1"/>
</dbReference>
<evidence type="ECO:0000256" key="1">
    <source>
        <dbReference type="ARBA" id="ARBA00006754"/>
    </source>
</evidence>
<sequence>MTQASGHPLITDNDNAGRPMDLDHQVAEVISHITSAAYAQLSQRAGEIVERLVSEIEYFAADQPILDQLNAGATHNFSITMAILRRDVDIEQVGPSEPAIEIARLIAQRDIPITALEHAYRLYQESVVRWCLQELAVRSQNAAVTARAALEISTFVSAHVNLIAQQLLSTYESERDAWRLRRTASRSARISDVLAGRTVDVAPTEEILGYRFDQYHLGVILWTETTGNTEDELAHFEAAAMMFRDGLGLAGRPLFEARDAHMARAWIPLGDDNALDEGKLTALQGSWTGPVIVSVGNARNGIDGFARTHDEANSARLVVRASESSNFGVIRASELGAVTLLCSDMSAIRAWVSDILGPLAADNSATAQLRDTLRVFFRTGGSYAAAAEALHMHKNSVVYRIRKIEDQLGRPVREQRLDLENALQIAFWLGTAVLGDA</sequence>
<dbReference type="OrthoDB" id="3663486at2"/>
<accession>A0A402CKJ4</accession>
<comment type="caution">
    <text evidence="5">The sequence shown here is derived from an EMBL/GenBank/DDBJ whole genome shotgun (WGS) entry which is preliminary data.</text>
</comment>
<evidence type="ECO:0000259" key="3">
    <source>
        <dbReference type="Pfam" id="PF14361"/>
    </source>
</evidence>
<dbReference type="InterPro" id="IPR025751">
    <property type="entry name" value="RsbRD_N_dom"/>
</dbReference>
<dbReference type="PANTHER" id="PTHR33744:SF1">
    <property type="entry name" value="DNA-BINDING TRANSCRIPTIONAL ACTIVATOR ADER"/>
    <property type="match status" value="1"/>
</dbReference>
<dbReference type="PANTHER" id="PTHR33744">
    <property type="entry name" value="CARBOHYDRATE DIACID REGULATOR"/>
    <property type="match status" value="1"/>
</dbReference>
<dbReference type="InterPro" id="IPR041522">
    <property type="entry name" value="CdaR_GGDEF"/>
</dbReference>
<organism evidence="5 6">
    <name type="scientific">Rhodococcus wratislaviensis</name>
    <name type="common">Tsukamurella wratislaviensis</name>
    <dbReference type="NCBI Taxonomy" id="44752"/>
    <lineage>
        <taxon>Bacteria</taxon>
        <taxon>Bacillati</taxon>
        <taxon>Actinomycetota</taxon>
        <taxon>Actinomycetes</taxon>
        <taxon>Mycobacteriales</taxon>
        <taxon>Nocardiaceae</taxon>
        <taxon>Rhodococcus</taxon>
    </lineage>
</organism>
<gene>
    <name evidence="5" type="ORF">Rhow_008353</name>
</gene>
<protein>
    <recommendedName>
        <fullName evidence="7">DNA-binding PucR family transcriptional regulator</fullName>
    </recommendedName>
</protein>
<evidence type="ECO:0000259" key="2">
    <source>
        <dbReference type="Pfam" id="PF13556"/>
    </source>
</evidence>
<dbReference type="InterPro" id="IPR051448">
    <property type="entry name" value="CdaR-like_regulators"/>
</dbReference>
<dbReference type="InterPro" id="IPR025736">
    <property type="entry name" value="PucR_C-HTH_dom"/>
</dbReference>
<feature type="domain" description="CdaR GGDEF-like" evidence="4">
    <location>
        <begin position="206"/>
        <end position="315"/>
    </location>
</feature>
<evidence type="ECO:0000313" key="5">
    <source>
        <dbReference type="EMBL" id="GCE44055.1"/>
    </source>
</evidence>
<dbReference type="Pfam" id="PF17853">
    <property type="entry name" value="GGDEF_2"/>
    <property type="match status" value="1"/>
</dbReference>
<reference evidence="5 6" key="1">
    <citation type="submission" date="2018-11" db="EMBL/GenBank/DDBJ databases">
        <title>Microbial catabolism of amino acid.</title>
        <authorList>
            <person name="Hibi M."/>
            <person name="Ogawa J."/>
        </authorList>
    </citation>
    <scope>NUCLEOTIDE SEQUENCE [LARGE SCALE GENOMIC DNA]</scope>
    <source>
        <strain evidence="5 6">C31-06</strain>
    </source>
</reference>
<dbReference type="Pfam" id="PF13556">
    <property type="entry name" value="HTH_30"/>
    <property type="match status" value="1"/>
</dbReference>
<dbReference type="RefSeq" id="WP_124395695.1">
    <property type="nucleotide sequence ID" value="NZ_BHYM01000085.1"/>
</dbReference>
<evidence type="ECO:0000313" key="6">
    <source>
        <dbReference type="Proteomes" id="UP000287519"/>
    </source>
</evidence>
<name>A0A402CKJ4_RHOWR</name>
<evidence type="ECO:0008006" key="7">
    <source>
        <dbReference type="Google" id="ProtNLM"/>
    </source>
</evidence>
<dbReference type="AlphaFoldDB" id="A0A402CKJ4"/>